<evidence type="ECO:0000313" key="2">
    <source>
        <dbReference type="EMBL" id="PZQ14312.1"/>
    </source>
</evidence>
<dbReference type="InterPro" id="IPR007685">
    <property type="entry name" value="RelA_SpoT"/>
</dbReference>
<evidence type="ECO:0000313" key="3">
    <source>
        <dbReference type="Proteomes" id="UP000249577"/>
    </source>
</evidence>
<dbReference type="EMBL" id="QFPN01000006">
    <property type="protein sequence ID" value="PZQ14312.1"/>
    <property type="molecule type" value="Genomic_DNA"/>
</dbReference>
<accession>A0A2W5KB99</accession>
<evidence type="ECO:0000259" key="1">
    <source>
        <dbReference type="SMART" id="SM00954"/>
    </source>
</evidence>
<dbReference type="GO" id="GO:0015969">
    <property type="term" value="P:guanosine tetraphosphate metabolic process"/>
    <property type="evidence" value="ECO:0007669"/>
    <property type="project" value="InterPro"/>
</dbReference>
<dbReference type="InterPro" id="IPR043519">
    <property type="entry name" value="NT_sf"/>
</dbReference>
<dbReference type="SUPFAM" id="SSF81301">
    <property type="entry name" value="Nucleotidyltransferase"/>
    <property type="match status" value="1"/>
</dbReference>
<sequence>MTRDAEFIERWSSEKSFYLAWGDLISTTVKERLVQIIAPTPPDYFLRTPVLPRLKGDQKLIEKAYYRNKNYQDPYDDITDKVGTRFVVLLGRDVRLVEDTLRSIEGWTFSKDRDYEEEQKENPEQFAYAAVHYVVRPGADTKFREFSIPASTPCEVQIKTLLQHAYSELTHDTIYKPQIKATHAMQRNAAKAMALLEATNDYFEKVADDVDGALSSVKDMTARLTAIYRSFVGIDAKPSVLEGLLLAAYEGDSQPLTDDQINDYLGSHAYLAENIRHHVSEQNPIFSQPSVLLVYYLAAKSVRRALAAWPLTPAEMEPLLVDIGESIY</sequence>
<dbReference type="Gene3D" id="3.30.460.10">
    <property type="entry name" value="Beta Polymerase, domain 2"/>
    <property type="match status" value="1"/>
</dbReference>
<dbReference type="SMART" id="SM00954">
    <property type="entry name" value="RelA_SpoT"/>
    <property type="match status" value="1"/>
</dbReference>
<gene>
    <name evidence="2" type="ORF">DI565_12900</name>
</gene>
<dbReference type="PANTHER" id="PTHR41773">
    <property type="entry name" value="GTP PYROPHOSPHATASE-RELATED"/>
    <property type="match status" value="1"/>
</dbReference>
<proteinExistence type="predicted"/>
<name>A0A2W5KB99_ANCNO</name>
<dbReference type="PANTHER" id="PTHR41773:SF1">
    <property type="entry name" value="RELA_SPOT DOMAIN-CONTAINING PROTEIN"/>
    <property type="match status" value="1"/>
</dbReference>
<dbReference type="Pfam" id="PF04607">
    <property type="entry name" value="RelA_SpoT"/>
    <property type="match status" value="1"/>
</dbReference>
<comment type="caution">
    <text evidence="2">The sequence shown here is derived from an EMBL/GenBank/DDBJ whole genome shotgun (WGS) entry which is preliminary data.</text>
</comment>
<feature type="domain" description="RelA/SpoT" evidence="1">
    <location>
        <begin position="52"/>
        <end position="181"/>
    </location>
</feature>
<reference evidence="2 3" key="1">
    <citation type="submission" date="2017-08" db="EMBL/GenBank/DDBJ databases">
        <title>Infants hospitalized years apart are colonized by the same room-sourced microbial strains.</title>
        <authorList>
            <person name="Brooks B."/>
            <person name="Olm M.R."/>
            <person name="Firek B.A."/>
            <person name="Baker R."/>
            <person name="Thomas B.C."/>
            <person name="Morowitz M.J."/>
            <person name="Banfield J.F."/>
        </authorList>
    </citation>
    <scope>NUCLEOTIDE SEQUENCE [LARGE SCALE GENOMIC DNA]</scope>
    <source>
        <strain evidence="2">S2_005_003_R2_43</strain>
    </source>
</reference>
<protein>
    <submittedName>
        <fullName evidence="2">RelA/SpoT family protein</fullName>
    </submittedName>
</protein>
<organism evidence="2 3">
    <name type="scientific">Ancylobacter novellus</name>
    <name type="common">Thiobacillus novellus</name>
    <dbReference type="NCBI Taxonomy" id="921"/>
    <lineage>
        <taxon>Bacteria</taxon>
        <taxon>Pseudomonadati</taxon>
        <taxon>Pseudomonadota</taxon>
        <taxon>Alphaproteobacteria</taxon>
        <taxon>Hyphomicrobiales</taxon>
        <taxon>Xanthobacteraceae</taxon>
        <taxon>Ancylobacter</taxon>
    </lineage>
</organism>
<dbReference type="CDD" id="cd05399">
    <property type="entry name" value="NT_Rel-Spo_like"/>
    <property type="match status" value="1"/>
</dbReference>
<dbReference type="AlphaFoldDB" id="A0A2W5KB99"/>
<dbReference type="Proteomes" id="UP000249577">
    <property type="component" value="Unassembled WGS sequence"/>
</dbReference>